<keyword evidence="6" id="KW-1185">Reference proteome</keyword>
<evidence type="ECO:0000256" key="3">
    <source>
        <dbReference type="ARBA" id="ARBA00022777"/>
    </source>
</evidence>
<sequence length="270" mass="28364">MSSFRFAAVGDNCIDRLGAPIGRSLVGGNALNVAVQIARLGHDSFYFGAVGRDAEGERTRAELEANRVAVEHLRVGQRNTAWTDIKVLPSGERLIAAEDFGACAGYTPDEAELAVLGRMDHVHIGWLDDGGALRRRLSRAGVSVSQDISVNADLANIGVQGLSIAFCSTDRPRDASEAMAADLLSRGAGCAVVMRGADGSMALTARERAETGIRPVEVVDTTGAGDSFIAGYLHAWLAGKPLLLCLESGRDHAAVACRHLGGFSQAGMPH</sequence>
<dbReference type="Proteomes" id="UP001285154">
    <property type="component" value="Unassembled WGS sequence"/>
</dbReference>
<name>A0ABU5AAL5_9HYPH</name>
<dbReference type="PROSITE" id="PS00584">
    <property type="entry name" value="PFKB_KINASES_2"/>
    <property type="match status" value="1"/>
</dbReference>
<comment type="caution">
    <text evidence="5">The sequence shown here is derived from an EMBL/GenBank/DDBJ whole genome shotgun (WGS) entry which is preliminary data.</text>
</comment>
<dbReference type="PANTHER" id="PTHR43320:SF3">
    <property type="entry name" value="CARBOHYDRATE KINASE PFKB DOMAIN-CONTAINING PROTEIN"/>
    <property type="match status" value="1"/>
</dbReference>
<evidence type="ECO:0000256" key="2">
    <source>
        <dbReference type="ARBA" id="ARBA00022679"/>
    </source>
</evidence>
<dbReference type="InterPro" id="IPR052700">
    <property type="entry name" value="Carb_kinase_PfkB-like"/>
</dbReference>
<dbReference type="InterPro" id="IPR002173">
    <property type="entry name" value="Carboh/pur_kinase_PfkB_CS"/>
</dbReference>
<dbReference type="Gene3D" id="3.40.1190.20">
    <property type="match status" value="1"/>
</dbReference>
<evidence type="ECO:0000256" key="1">
    <source>
        <dbReference type="ARBA" id="ARBA00010688"/>
    </source>
</evidence>
<keyword evidence="3 5" id="KW-0418">Kinase</keyword>
<proteinExistence type="inferred from homology"/>
<comment type="similarity">
    <text evidence="1">Belongs to the carbohydrate kinase PfkB family.</text>
</comment>
<keyword evidence="2" id="KW-0808">Transferase</keyword>
<dbReference type="EMBL" id="JAVIIQ010000014">
    <property type="protein sequence ID" value="MDX8534749.1"/>
    <property type="molecule type" value="Genomic_DNA"/>
</dbReference>
<dbReference type="SUPFAM" id="SSF53613">
    <property type="entry name" value="Ribokinase-like"/>
    <property type="match status" value="1"/>
</dbReference>
<dbReference type="InterPro" id="IPR029056">
    <property type="entry name" value="Ribokinase-like"/>
</dbReference>
<dbReference type="GO" id="GO:0016301">
    <property type="term" value="F:kinase activity"/>
    <property type="evidence" value="ECO:0007669"/>
    <property type="project" value="UniProtKB-KW"/>
</dbReference>
<evidence type="ECO:0000313" key="6">
    <source>
        <dbReference type="Proteomes" id="UP001285154"/>
    </source>
</evidence>
<feature type="domain" description="Carbohydrate kinase PfkB" evidence="4">
    <location>
        <begin position="26"/>
        <end position="104"/>
    </location>
</feature>
<evidence type="ECO:0000259" key="4">
    <source>
        <dbReference type="Pfam" id="PF00294"/>
    </source>
</evidence>
<dbReference type="PROSITE" id="PS00583">
    <property type="entry name" value="PFKB_KINASES_1"/>
    <property type="match status" value="1"/>
</dbReference>
<dbReference type="Pfam" id="PF00294">
    <property type="entry name" value="PfkB"/>
    <property type="match status" value="2"/>
</dbReference>
<gene>
    <name evidence="5" type="ORF">RFM42_27415</name>
</gene>
<feature type="domain" description="Carbohydrate kinase PfkB" evidence="4">
    <location>
        <begin position="173"/>
        <end position="261"/>
    </location>
</feature>
<dbReference type="InterPro" id="IPR011611">
    <property type="entry name" value="PfkB_dom"/>
</dbReference>
<organism evidence="5 6">
    <name type="scientific">Mesorhizobium vachelliae</name>
    <dbReference type="NCBI Taxonomy" id="3072309"/>
    <lineage>
        <taxon>Bacteria</taxon>
        <taxon>Pseudomonadati</taxon>
        <taxon>Pseudomonadota</taxon>
        <taxon>Alphaproteobacteria</taxon>
        <taxon>Hyphomicrobiales</taxon>
        <taxon>Phyllobacteriaceae</taxon>
        <taxon>Mesorhizobium</taxon>
    </lineage>
</organism>
<dbReference type="PANTHER" id="PTHR43320">
    <property type="entry name" value="SUGAR KINASE"/>
    <property type="match status" value="1"/>
</dbReference>
<evidence type="ECO:0000313" key="5">
    <source>
        <dbReference type="EMBL" id="MDX8534749.1"/>
    </source>
</evidence>
<protein>
    <submittedName>
        <fullName evidence="5">PfkB family carbohydrate kinase</fullName>
    </submittedName>
</protein>
<dbReference type="RefSeq" id="WP_320252403.1">
    <property type="nucleotide sequence ID" value="NZ_JAVIIQ010000014.1"/>
</dbReference>
<accession>A0ABU5AAL5</accession>
<reference evidence="5 6" key="1">
    <citation type="submission" date="2023-08" db="EMBL/GenBank/DDBJ databases">
        <title>Implementing the SeqCode for naming new Mesorhizobium species isolated from Vachellia karroo root nodules.</title>
        <authorList>
            <person name="Van Lill M."/>
        </authorList>
    </citation>
    <scope>NUCLEOTIDE SEQUENCE [LARGE SCALE GENOMIC DNA]</scope>
    <source>
        <strain evidence="5 6">VK25D</strain>
    </source>
</reference>